<proteinExistence type="inferred from homology"/>
<dbReference type="InterPro" id="IPR004511">
    <property type="entry name" value="PAPS/APS_Rdtase"/>
</dbReference>
<comment type="similarity">
    <text evidence="1 3">Belongs to the PAPS reductase family. CysH subfamily.</text>
</comment>
<feature type="active site" description="Nucleophile; cysteine thiosulfonate intermediate" evidence="3">
    <location>
        <position position="261"/>
    </location>
</feature>
<evidence type="ECO:0000259" key="5">
    <source>
        <dbReference type="Pfam" id="PF01507"/>
    </source>
</evidence>
<comment type="catalytic activity">
    <reaction evidence="3">
        <text>[thioredoxin]-disulfide + sulfite + adenosine 3',5'-bisphosphate + 2 H(+) = [thioredoxin]-dithiol + 3'-phosphoadenylyl sulfate</text>
        <dbReference type="Rhea" id="RHEA:11724"/>
        <dbReference type="Rhea" id="RHEA-COMP:10698"/>
        <dbReference type="Rhea" id="RHEA-COMP:10700"/>
        <dbReference type="ChEBI" id="CHEBI:15378"/>
        <dbReference type="ChEBI" id="CHEBI:17359"/>
        <dbReference type="ChEBI" id="CHEBI:29950"/>
        <dbReference type="ChEBI" id="CHEBI:50058"/>
        <dbReference type="ChEBI" id="CHEBI:58339"/>
        <dbReference type="ChEBI" id="CHEBI:58343"/>
        <dbReference type="EC" id="1.8.4.8"/>
    </reaction>
</comment>
<feature type="region of interest" description="Disordered" evidence="4">
    <location>
        <begin position="1"/>
        <end position="49"/>
    </location>
</feature>
<dbReference type="HAMAP" id="MF_00063">
    <property type="entry name" value="CysH"/>
    <property type="match status" value="1"/>
</dbReference>
<dbReference type="PANTHER" id="PTHR46509">
    <property type="entry name" value="PHOSPHOADENOSINE PHOSPHOSULFATE REDUCTASE"/>
    <property type="match status" value="1"/>
</dbReference>
<comment type="pathway">
    <text evidence="3">Sulfur metabolism; hydrogen sulfide biosynthesis; sulfite from sulfate: step 3/3.</text>
</comment>
<dbReference type="NCBIfam" id="TIGR00434">
    <property type="entry name" value="cysH"/>
    <property type="match status" value="1"/>
</dbReference>
<dbReference type="GO" id="GO:0070814">
    <property type="term" value="P:hydrogen sulfide biosynthetic process"/>
    <property type="evidence" value="ECO:0007669"/>
    <property type="project" value="UniProtKB-UniRule"/>
</dbReference>
<comment type="caution">
    <text evidence="3">Lacks conserved residue(s) required for the propagation of feature annotation.</text>
</comment>
<accession>A0A5E6M6Y4</accession>
<keyword evidence="7" id="KW-1185">Reference proteome</keyword>
<feature type="domain" description="Phosphoadenosine phosphosulphate reductase" evidence="5">
    <location>
        <begin position="70"/>
        <end position="242"/>
    </location>
</feature>
<dbReference type="Gene3D" id="3.40.50.620">
    <property type="entry name" value="HUPs"/>
    <property type="match status" value="1"/>
</dbReference>
<dbReference type="SUPFAM" id="SSF52402">
    <property type="entry name" value="Adenine nucleotide alpha hydrolases-like"/>
    <property type="match status" value="1"/>
</dbReference>
<evidence type="ECO:0000313" key="7">
    <source>
        <dbReference type="Proteomes" id="UP000381693"/>
    </source>
</evidence>
<organism evidence="6 7">
    <name type="scientific">Methylacidimicrobium cyclopophantes</name>
    <dbReference type="NCBI Taxonomy" id="1041766"/>
    <lineage>
        <taxon>Bacteria</taxon>
        <taxon>Pseudomonadati</taxon>
        <taxon>Verrucomicrobiota</taxon>
        <taxon>Methylacidimicrobium</taxon>
    </lineage>
</organism>
<dbReference type="EMBL" id="CABFUZ020000080">
    <property type="protein sequence ID" value="VVM05091.1"/>
    <property type="molecule type" value="Genomic_DNA"/>
</dbReference>
<dbReference type="InterPro" id="IPR014729">
    <property type="entry name" value="Rossmann-like_a/b/a_fold"/>
</dbReference>
<evidence type="ECO:0000256" key="2">
    <source>
        <dbReference type="ARBA" id="ARBA00023002"/>
    </source>
</evidence>
<protein>
    <recommendedName>
        <fullName evidence="3">Phosphoadenosine 5'-phosphosulfate reductase</fullName>
        <shortName evidence="3">PAPS reductase</shortName>
        <ecNumber evidence="3">1.8.4.8</ecNumber>
    </recommendedName>
    <alternativeName>
        <fullName evidence="3">3'-phosphoadenylylsulfate reductase</fullName>
    </alternativeName>
    <alternativeName>
        <fullName evidence="3">PAPS reductase, thioredoxin dependent</fullName>
    </alternativeName>
    <alternativeName>
        <fullName evidence="3">PAPS sulfotransferase</fullName>
    </alternativeName>
    <alternativeName>
        <fullName evidence="3">PAdoPS reductase</fullName>
    </alternativeName>
</protein>
<name>A0A5E6M6Y4_9BACT</name>
<reference evidence="6" key="1">
    <citation type="submission" date="2019-09" db="EMBL/GenBank/DDBJ databases">
        <authorList>
            <person name="Cremers G."/>
        </authorList>
    </citation>
    <scope>NUCLEOTIDE SEQUENCE [LARGE SCALE GENOMIC DNA]</scope>
    <source>
        <strain evidence="6">3B</strain>
    </source>
</reference>
<dbReference type="PANTHER" id="PTHR46509:SF1">
    <property type="entry name" value="PHOSPHOADENOSINE PHOSPHOSULFATE REDUCTASE"/>
    <property type="match status" value="1"/>
</dbReference>
<dbReference type="AlphaFoldDB" id="A0A5E6M6Y4"/>
<dbReference type="Proteomes" id="UP000381693">
    <property type="component" value="Unassembled WGS sequence"/>
</dbReference>
<feature type="compositionally biased region" description="Basic and acidic residues" evidence="4">
    <location>
        <begin position="21"/>
        <end position="49"/>
    </location>
</feature>
<comment type="caution">
    <text evidence="6">The sequence shown here is derived from an EMBL/GenBank/DDBJ whole genome shotgun (WGS) entry which is preliminary data.</text>
</comment>
<dbReference type="UniPathway" id="UPA00140">
    <property type="reaction ID" value="UER00206"/>
</dbReference>
<dbReference type="GO" id="GO:0005737">
    <property type="term" value="C:cytoplasm"/>
    <property type="evidence" value="ECO:0007669"/>
    <property type="project" value="UniProtKB-SubCell"/>
</dbReference>
<comment type="function">
    <text evidence="3">Catalyzes the formation of sulfite from phosphoadenosine 5'-phosphosulfate (PAPS) using thioredoxin as an electron donor.</text>
</comment>
<evidence type="ECO:0000256" key="1">
    <source>
        <dbReference type="ARBA" id="ARBA00009732"/>
    </source>
</evidence>
<dbReference type="CDD" id="cd23945">
    <property type="entry name" value="PAPS_reductase"/>
    <property type="match status" value="1"/>
</dbReference>
<dbReference type="InterPro" id="IPR002500">
    <property type="entry name" value="PAPS_reduct_dom"/>
</dbReference>
<sequence>MGDMEKPSIFAECGATSLPPHLEEIRTEGKTESKRKAAEAAESPEAERALAKMDAAERIEWAFARFGDRVIVSSSFGIQAGVLLHLVTRLRPEVPVVLVDTGYLFPETYRYADLLTERFGLRLHVARPSLSAAWFEARHGRLWENGVEGLDRYNELRKVEPMRRALETLRAECWLAGVRRTQAKTRADLPVLQWQDGIAKLHPIVDWDDAQVEAYLDKWEIPRHPLASRGYVSVGDVPTSRPWEEGMLPEETRFFGWKRECGLHERPPERPTR</sequence>
<evidence type="ECO:0000313" key="6">
    <source>
        <dbReference type="EMBL" id="VVM05091.1"/>
    </source>
</evidence>
<dbReference type="Pfam" id="PF01507">
    <property type="entry name" value="PAPS_reduct"/>
    <property type="match status" value="1"/>
</dbReference>
<evidence type="ECO:0000256" key="3">
    <source>
        <dbReference type="HAMAP-Rule" id="MF_00063"/>
    </source>
</evidence>
<dbReference type="NCBIfam" id="NF002537">
    <property type="entry name" value="PRK02090.1"/>
    <property type="match status" value="1"/>
</dbReference>
<gene>
    <name evidence="3 6" type="primary">cysH</name>
    <name evidence="6" type="ORF">MAMC_00402</name>
</gene>
<dbReference type="GO" id="GO:0004604">
    <property type="term" value="F:phosphoadenylyl-sulfate reductase (thioredoxin) activity"/>
    <property type="evidence" value="ECO:0007669"/>
    <property type="project" value="UniProtKB-UniRule"/>
</dbReference>
<keyword evidence="2 3" id="KW-0560">Oxidoreductase</keyword>
<dbReference type="EC" id="1.8.4.8" evidence="3"/>
<dbReference type="GO" id="GO:0019379">
    <property type="term" value="P:sulfate assimilation, phosphoadenylyl sulfate reduction by phosphoadenylyl-sulfate reductase (thioredoxin)"/>
    <property type="evidence" value="ECO:0007669"/>
    <property type="project" value="UniProtKB-UniRule"/>
</dbReference>
<evidence type="ECO:0000256" key="4">
    <source>
        <dbReference type="SAM" id="MobiDB-lite"/>
    </source>
</evidence>
<dbReference type="PIRSF" id="PIRSF000857">
    <property type="entry name" value="PAPS_reductase"/>
    <property type="match status" value="1"/>
</dbReference>
<keyword evidence="3" id="KW-0963">Cytoplasm</keyword>
<comment type="subcellular location">
    <subcellularLocation>
        <location evidence="3">Cytoplasm</location>
    </subcellularLocation>
</comment>